<comment type="caution">
    <text evidence="3">The sequence shown here is derived from an EMBL/GenBank/DDBJ whole genome shotgun (WGS) entry which is preliminary data.</text>
</comment>
<sequence length="504" mass="56671">MADHDQVNGALKFKVLDNFEISPPQGSVPTTNIPLTFFDYLYLLCSGNRLIFLYEFPYTTHHFLETILPSLKQSLSLTLQHFFPYAATLVFPPEPNKPYIRYVADSESSTVTFTVAESTMDFNHIIADHPIDINDLDTFAPPKPPVSVLEDGTRLFPLMAIQVTVMPNSGFCIGINYHHVVADGMAFMFFMKAWASICKRLLMSTKTNEEEEEGEGEHYSLPIFNEGDMVPDPNGIELSYLKFWWKASPVILNMLEGDGPRSSNGMHENTKENHSFEAKGTIKLSQVQVDKLKQWISLKHNEYSSSEPQDKISSVPLRLSTFVAASALLWVCWVKLEDNIDIGDDEPHHFLFVVNCRGRYEFVSIPSTYFGNCVALSYVTLKKRQLLGENGIVEAAKAIGNKIKELNKNGVMKGPETWPLDFTEKLSSRRGLLAAGTPKMGLYETDFGVGRPKKCEFLDLQGGKSFAIFDSKDRNGGGVEVGFAFERTKLNNFIEIIQQSLKIL</sequence>
<dbReference type="InterPro" id="IPR023213">
    <property type="entry name" value="CAT-like_dom_sf"/>
</dbReference>
<organism evidence="3 4">
    <name type="scientific">Quillaja saponaria</name>
    <name type="common">Soap bark tree</name>
    <dbReference type="NCBI Taxonomy" id="32244"/>
    <lineage>
        <taxon>Eukaryota</taxon>
        <taxon>Viridiplantae</taxon>
        <taxon>Streptophyta</taxon>
        <taxon>Embryophyta</taxon>
        <taxon>Tracheophyta</taxon>
        <taxon>Spermatophyta</taxon>
        <taxon>Magnoliopsida</taxon>
        <taxon>eudicotyledons</taxon>
        <taxon>Gunneridae</taxon>
        <taxon>Pentapetalae</taxon>
        <taxon>rosids</taxon>
        <taxon>fabids</taxon>
        <taxon>Fabales</taxon>
        <taxon>Quillajaceae</taxon>
        <taxon>Quillaja</taxon>
    </lineage>
</organism>
<evidence type="ECO:0000256" key="2">
    <source>
        <dbReference type="ARBA" id="ARBA00023315"/>
    </source>
</evidence>
<dbReference type="Gene3D" id="3.30.559.10">
    <property type="entry name" value="Chloramphenicol acetyltransferase-like domain"/>
    <property type="match status" value="2"/>
</dbReference>
<evidence type="ECO:0000313" key="3">
    <source>
        <dbReference type="EMBL" id="KAJ7965038.1"/>
    </source>
</evidence>
<dbReference type="EMBL" id="JARAOO010000006">
    <property type="protein sequence ID" value="KAJ7965038.1"/>
    <property type="molecule type" value="Genomic_DNA"/>
</dbReference>
<dbReference type="AlphaFoldDB" id="A0AAD7PRA0"/>
<dbReference type="KEGG" id="qsa:O6P43_014752"/>
<keyword evidence="1" id="KW-0808">Transferase</keyword>
<dbReference type="PANTHER" id="PTHR31625">
    <property type="match status" value="1"/>
</dbReference>
<keyword evidence="2" id="KW-0012">Acyltransferase</keyword>
<reference evidence="3" key="1">
    <citation type="journal article" date="2023" name="Science">
        <title>Elucidation of the pathway for biosynthesis of saponin adjuvants from the soapbark tree.</title>
        <authorList>
            <person name="Reed J."/>
            <person name="Orme A."/>
            <person name="El-Demerdash A."/>
            <person name="Owen C."/>
            <person name="Martin L.B.B."/>
            <person name="Misra R.C."/>
            <person name="Kikuchi S."/>
            <person name="Rejzek M."/>
            <person name="Martin A.C."/>
            <person name="Harkess A."/>
            <person name="Leebens-Mack J."/>
            <person name="Louveau T."/>
            <person name="Stephenson M.J."/>
            <person name="Osbourn A."/>
        </authorList>
    </citation>
    <scope>NUCLEOTIDE SEQUENCE</scope>
    <source>
        <strain evidence="3">S10</strain>
    </source>
</reference>
<dbReference type="InterPro" id="IPR051504">
    <property type="entry name" value="Plant_metabolite_acyltrans"/>
</dbReference>
<dbReference type="Pfam" id="PF02458">
    <property type="entry name" value="Transferase"/>
    <property type="match status" value="1"/>
</dbReference>
<dbReference type="Proteomes" id="UP001163823">
    <property type="component" value="Chromosome 6"/>
</dbReference>
<proteinExistence type="predicted"/>
<dbReference type="GO" id="GO:0016747">
    <property type="term" value="F:acyltransferase activity, transferring groups other than amino-acyl groups"/>
    <property type="evidence" value="ECO:0007669"/>
    <property type="project" value="UniProtKB-ARBA"/>
</dbReference>
<evidence type="ECO:0000256" key="1">
    <source>
        <dbReference type="ARBA" id="ARBA00022679"/>
    </source>
</evidence>
<gene>
    <name evidence="3" type="ORF">O6P43_014752</name>
</gene>
<accession>A0AAD7PRA0</accession>
<protein>
    <submittedName>
        <fullName evidence="3">Malonyl-coenzyme:anthocyanin 5-O-glucoside-6'''-O-malonyltransferase</fullName>
    </submittedName>
</protein>
<keyword evidence="4" id="KW-1185">Reference proteome</keyword>
<evidence type="ECO:0000313" key="4">
    <source>
        <dbReference type="Proteomes" id="UP001163823"/>
    </source>
</evidence>
<name>A0AAD7PRA0_QUISA</name>